<gene>
    <name evidence="2" type="ORF">FPE_LOCUS17929</name>
</gene>
<dbReference type="EMBL" id="OU503046">
    <property type="protein sequence ID" value="CAI9770499.1"/>
    <property type="molecule type" value="Genomic_DNA"/>
</dbReference>
<organism evidence="2 3">
    <name type="scientific">Fraxinus pennsylvanica</name>
    <dbReference type="NCBI Taxonomy" id="56036"/>
    <lineage>
        <taxon>Eukaryota</taxon>
        <taxon>Viridiplantae</taxon>
        <taxon>Streptophyta</taxon>
        <taxon>Embryophyta</taxon>
        <taxon>Tracheophyta</taxon>
        <taxon>Spermatophyta</taxon>
        <taxon>Magnoliopsida</taxon>
        <taxon>eudicotyledons</taxon>
        <taxon>Gunneridae</taxon>
        <taxon>Pentapetalae</taxon>
        <taxon>asterids</taxon>
        <taxon>lamiids</taxon>
        <taxon>Lamiales</taxon>
        <taxon>Oleaceae</taxon>
        <taxon>Oleeae</taxon>
        <taxon>Fraxinus</taxon>
    </lineage>
</organism>
<reference evidence="2" key="1">
    <citation type="submission" date="2023-05" db="EMBL/GenBank/DDBJ databases">
        <authorList>
            <person name="Huff M."/>
        </authorList>
    </citation>
    <scope>NUCLEOTIDE SEQUENCE</scope>
</reference>
<evidence type="ECO:0000313" key="2">
    <source>
        <dbReference type="EMBL" id="CAI9770499.1"/>
    </source>
</evidence>
<feature type="region of interest" description="Disordered" evidence="1">
    <location>
        <begin position="74"/>
        <end position="149"/>
    </location>
</feature>
<name>A0AAD2DYL2_9LAMI</name>
<proteinExistence type="predicted"/>
<feature type="compositionally biased region" description="Polar residues" evidence="1">
    <location>
        <begin position="96"/>
        <end position="114"/>
    </location>
</feature>
<protein>
    <submittedName>
        <fullName evidence="2">Uncharacterized protein</fullName>
    </submittedName>
</protein>
<dbReference type="Proteomes" id="UP000834106">
    <property type="component" value="Chromosome 11"/>
</dbReference>
<accession>A0AAD2DYL2</accession>
<sequence length="204" mass="22686">MGDPRHTEIEKNTVEESLLQSMEEGPQVQEEEEIPIECQFVSSDNDVDNDDFHYEKNASNHIEIGLHADPASEIEVGGEEEKSSDELDCPMPRRLLSNTTSEVQPSTPNSNFQFMPTPGIGVTSASQLKNYGPPPDQPGSLTMEKAPPQMQTTCIPLESMVKDFQNIENQETERKRAAMIKNKKVVQGSVTFVPPRLNKNSATQ</sequence>
<feature type="compositionally biased region" description="Basic and acidic residues" evidence="1">
    <location>
        <begin position="1"/>
        <end position="14"/>
    </location>
</feature>
<evidence type="ECO:0000256" key="1">
    <source>
        <dbReference type="SAM" id="MobiDB-lite"/>
    </source>
</evidence>
<feature type="region of interest" description="Disordered" evidence="1">
    <location>
        <begin position="1"/>
        <end position="32"/>
    </location>
</feature>
<evidence type="ECO:0000313" key="3">
    <source>
        <dbReference type="Proteomes" id="UP000834106"/>
    </source>
</evidence>
<dbReference type="AlphaFoldDB" id="A0AAD2DYL2"/>
<keyword evidence="3" id="KW-1185">Reference proteome</keyword>